<protein>
    <submittedName>
        <fullName evidence="1">Uncharacterized protein</fullName>
    </submittedName>
</protein>
<dbReference type="EMBL" id="JAJUBB010000001">
    <property type="protein sequence ID" value="MDD1780116.1"/>
    <property type="molecule type" value="Genomic_DNA"/>
</dbReference>
<accession>A0ABT5QGK9</accession>
<gene>
    <name evidence="1" type="ORF">LRP49_02785</name>
</gene>
<dbReference type="RefSeq" id="WP_274140042.1">
    <property type="nucleotide sequence ID" value="NZ_JAJUBB010000001.1"/>
</dbReference>
<keyword evidence="2" id="KW-1185">Reference proteome</keyword>
<organism evidence="1 2">
    <name type="scientific">Enterovibrio qingdaonensis</name>
    <dbReference type="NCBI Taxonomy" id="2899818"/>
    <lineage>
        <taxon>Bacteria</taxon>
        <taxon>Pseudomonadati</taxon>
        <taxon>Pseudomonadota</taxon>
        <taxon>Gammaproteobacteria</taxon>
        <taxon>Vibrionales</taxon>
        <taxon>Vibrionaceae</taxon>
        <taxon>Enterovibrio</taxon>
    </lineage>
</organism>
<evidence type="ECO:0000313" key="1">
    <source>
        <dbReference type="EMBL" id="MDD1780116.1"/>
    </source>
</evidence>
<evidence type="ECO:0000313" key="2">
    <source>
        <dbReference type="Proteomes" id="UP001149821"/>
    </source>
</evidence>
<dbReference type="Proteomes" id="UP001149821">
    <property type="component" value="Unassembled WGS sequence"/>
</dbReference>
<sequence length="83" mass="9539">MRKLRIETFTLDTNEKKEAIMLPLMIVKSVLTFLPKGILERLKDDDTLLETLMVAIDDSHYSGMIIETEDSNENERVILSIVT</sequence>
<reference evidence="1" key="1">
    <citation type="submission" date="2021-12" db="EMBL/GenBank/DDBJ databases">
        <title>Enterovibrio ZSDZ35 sp. nov. and Enterovibrio ZSDZ42 sp. nov., isolated from coastal seawater in Qingdao.</title>
        <authorList>
            <person name="Zhang P."/>
        </authorList>
    </citation>
    <scope>NUCLEOTIDE SEQUENCE</scope>
    <source>
        <strain evidence="1">ZSDZ35</strain>
    </source>
</reference>
<comment type="caution">
    <text evidence="1">The sequence shown here is derived from an EMBL/GenBank/DDBJ whole genome shotgun (WGS) entry which is preliminary data.</text>
</comment>
<proteinExistence type="predicted"/>
<name>A0ABT5QGK9_9GAMM</name>